<proteinExistence type="predicted"/>
<sequence>MECRRCGGSLDRAGDFCLACDTANADCVVCEVGRERATVTSLLDGERVGTWTVTTVEESGENEKRERRNFAGRLADEVHRKRPEEVYATGDRDVLGVLRAQLHYDLRRVADPDGDPVRAVVERSGEVPLEVVETPPREKVGGSHSTLVGGREGKRIVRLAADHPHVKKVIPGPIDAGGRGSRTGVRAKATRADGTGNVRLLVRDGSSVQEVRVVTTAADRAQGERVRGDLNAGLDEAGFRAA</sequence>
<evidence type="ECO:0000313" key="1">
    <source>
        <dbReference type="EMBL" id="EMA35816.1"/>
    </source>
</evidence>
<dbReference type="AlphaFoldDB" id="M0LQQ1"/>
<evidence type="ECO:0000313" key="2">
    <source>
        <dbReference type="Proteomes" id="UP000011566"/>
    </source>
</evidence>
<dbReference type="EMBL" id="AOMB01000043">
    <property type="protein sequence ID" value="EMA35816.1"/>
    <property type="molecule type" value="Genomic_DNA"/>
</dbReference>
<protein>
    <recommendedName>
        <fullName evidence="3">Metal-binding protein</fullName>
    </recommendedName>
</protein>
<dbReference type="InterPro" id="IPR018664">
    <property type="entry name" value="DUF2103_metal-binding"/>
</dbReference>
<gene>
    <name evidence="1" type="ORF">C447_16709</name>
</gene>
<evidence type="ECO:0008006" key="3">
    <source>
        <dbReference type="Google" id="ProtNLM"/>
    </source>
</evidence>
<keyword evidence="2" id="KW-1185">Reference proteome</keyword>
<accession>M0LQQ1</accession>
<dbReference type="PATRIC" id="fig|1132509.6.peg.3877"/>
<name>M0LQQ1_9EURY</name>
<dbReference type="eggNOG" id="arCOG02192">
    <property type="taxonomic scope" value="Archaea"/>
</dbReference>
<comment type="caution">
    <text evidence="1">The sequence shown here is derived from an EMBL/GenBank/DDBJ whole genome shotgun (WGS) entry which is preliminary data.</text>
</comment>
<dbReference type="OrthoDB" id="50478at2157"/>
<dbReference type="Pfam" id="PF09876">
    <property type="entry name" value="DUF2103"/>
    <property type="match status" value="1"/>
</dbReference>
<dbReference type="RefSeq" id="WP_007695920.1">
    <property type="nucleotide sequence ID" value="NZ_AJRK01000368.1"/>
</dbReference>
<dbReference type="Proteomes" id="UP000011566">
    <property type="component" value="Unassembled WGS sequence"/>
</dbReference>
<organism evidence="1 2">
    <name type="scientific">Halococcus hamelinensis 100A6</name>
    <dbReference type="NCBI Taxonomy" id="1132509"/>
    <lineage>
        <taxon>Archaea</taxon>
        <taxon>Methanobacteriati</taxon>
        <taxon>Methanobacteriota</taxon>
        <taxon>Stenosarchaea group</taxon>
        <taxon>Halobacteria</taxon>
        <taxon>Halobacteriales</taxon>
        <taxon>Halococcaceae</taxon>
        <taxon>Halococcus</taxon>
    </lineage>
</organism>
<reference evidence="1 2" key="1">
    <citation type="journal article" date="2014" name="PLoS Genet.">
        <title>Phylogenetically driven sequencing of extremely halophilic archaea reveals strategies for static and dynamic osmo-response.</title>
        <authorList>
            <person name="Becker E.A."/>
            <person name="Seitzer P.M."/>
            <person name="Tritt A."/>
            <person name="Larsen D."/>
            <person name="Krusor M."/>
            <person name="Yao A.I."/>
            <person name="Wu D."/>
            <person name="Madern D."/>
            <person name="Eisen J.A."/>
            <person name="Darling A.E."/>
            <person name="Facciotti M.T."/>
        </authorList>
    </citation>
    <scope>NUCLEOTIDE SEQUENCE [LARGE SCALE GENOMIC DNA]</scope>
    <source>
        <strain evidence="1 2">100A6</strain>
    </source>
</reference>